<reference evidence="1 2" key="1">
    <citation type="submission" date="2016-10" db="EMBL/GenBank/DDBJ databases">
        <authorList>
            <person name="de Groot N.N."/>
        </authorList>
    </citation>
    <scope>NUCLEOTIDE SEQUENCE [LARGE SCALE GENOMIC DNA]</scope>
    <source>
        <strain evidence="1 2">CGMCC 1.7031</strain>
    </source>
</reference>
<dbReference type="OrthoDB" id="1150496at2"/>
<evidence type="ECO:0000313" key="1">
    <source>
        <dbReference type="EMBL" id="SCY94391.1"/>
    </source>
</evidence>
<sequence>MNATKDQKLTIRRNSAWQESIKEEWVQWGTGDNSKTSLNDLTFEQADRIIKAQTGNDPDKARFQKFDFKNSQHKYILSMLHTVGWTKEHNGRLVGDMEAFGNWLQTRSPIKLPLTEQGKAQLQKTIYAFEQVVKHQFS</sequence>
<accession>A0A1G5K2E4</accession>
<gene>
    <name evidence="1" type="ORF">SAMN02927903_03024</name>
</gene>
<dbReference type="RefSeq" id="WP_091146171.1">
    <property type="nucleotide sequence ID" value="NZ_FMVF01000019.1"/>
</dbReference>
<protein>
    <submittedName>
        <fullName evidence="1">Uncharacterized protein</fullName>
    </submittedName>
</protein>
<name>A0A1G5K2E4_9FLAO</name>
<dbReference type="AlphaFoldDB" id="A0A1G5K2E4"/>
<dbReference type="Proteomes" id="UP000199354">
    <property type="component" value="Unassembled WGS sequence"/>
</dbReference>
<dbReference type="EMBL" id="FMVF01000019">
    <property type="protein sequence ID" value="SCY94391.1"/>
    <property type="molecule type" value="Genomic_DNA"/>
</dbReference>
<organism evidence="1 2">
    <name type="scientific">Flavobacterium caeni</name>
    <dbReference type="NCBI Taxonomy" id="490189"/>
    <lineage>
        <taxon>Bacteria</taxon>
        <taxon>Pseudomonadati</taxon>
        <taxon>Bacteroidota</taxon>
        <taxon>Flavobacteriia</taxon>
        <taxon>Flavobacteriales</taxon>
        <taxon>Flavobacteriaceae</taxon>
        <taxon>Flavobacterium</taxon>
    </lineage>
</organism>
<proteinExistence type="predicted"/>
<keyword evidence="2" id="KW-1185">Reference proteome</keyword>
<evidence type="ECO:0000313" key="2">
    <source>
        <dbReference type="Proteomes" id="UP000199354"/>
    </source>
</evidence>